<evidence type="ECO:0000256" key="1">
    <source>
        <dbReference type="ARBA" id="ARBA00004906"/>
    </source>
</evidence>
<dbReference type="EMBL" id="CAKMRJ010005523">
    <property type="protein sequence ID" value="CAH1444574.1"/>
    <property type="molecule type" value="Genomic_DNA"/>
</dbReference>
<evidence type="ECO:0000313" key="8">
    <source>
        <dbReference type="Proteomes" id="UP001157418"/>
    </source>
</evidence>
<keyword evidence="3 4" id="KW-0833">Ubl conjugation pathway</keyword>
<name>A0AAU9P380_9ASTR</name>
<evidence type="ECO:0000256" key="4">
    <source>
        <dbReference type="PIRNR" id="PIRNR028729"/>
    </source>
</evidence>
<dbReference type="SMART" id="SM00512">
    <property type="entry name" value="Skp1"/>
    <property type="match status" value="1"/>
</dbReference>
<dbReference type="PIRSF" id="PIRSF028729">
    <property type="entry name" value="E3_ubiquit_lig_SCF_Skp"/>
    <property type="match status" value="1"/>
</dbReference>
<proteinExistence type="inferred from homology"/>
<accession>A0AAU9P380</accession>
<evidence type="ECO:0000256" key="3">
    <source>
        <dbReference type="ARBA" id="ARBA00022786"/>
    </source>
</evidence>
<dbReference type="AlphaFoldDB" id="A0AAU9P380"/>
<dbReference type="GO" id="GO:0009867">
    <property type="term" value="P:jasmonic acid mediated signaling pathway"/>
    <property type="evidence" value="ECO:0007669"/>
    <property type="project" value="UniProtKB-ARBA"/>
</dbReference>
<dbReference type="GO" id="GO:0006511">
    <property type="term" value="P:ubiquitin-dependent protein catabolic process"/>
    <property type="evidence" value="ECO:0007669"/>
    <property type="project" value="InterPro"/>
</dbReference>
<dbReference type="InterPro" id="IPR011333">
    <property type="entry name" value="SKP1/BTB/POZ_sf"/>
</dbReference>
<protein>
    <recommendedName>
        <fullName evidence="4">SKP1-like protein</fullName>
    </recommendedName>
</protein>
<dbReference type="InterPro" id="IPR016897">
    <property type="entry name" value="SKP1"/>
</dbReference>
<dbReference type="SUPFAM" id="SSF81382">
    <property type="entry name" value="Skp1 dimerisation domain-like"/>
    <property type="match status" value="1"/>
</dbReference>
<gene>
    <name evidence="7" type="ORF">LVIROSA_LOCUS30394</name>
</gene>
<dbReference type="PANTHER" id="PTHR11165">
    <property type="entry name" value="SKP1"/>
    <property type="match status" value="1"/>
</dbReference>
<comment type="caution">
    <text evidence="7">The sequence shown here is derived from an EMBL/GenBank/DDBJ whole genome shotgun (WGS) entry which is preliminary data.</text>
</comment>
<organism evidence="7 8">
    <name type="scientific">Lactuca virosa</name>
    <dbReference type="NCBI Taxonomy" id="75947"/>
    <lineage>
        <taxon>Eukaryota</taxon>
        <taxon>Viridiplantae</taxon>
        <taxon>Streptophyta</taxon>
        <taxon>Embryophyta</taxon>
        <taxon>Tracheophyta</taxon>
        <taxon>Spermatophyta</taxon>
        <taxon>Magnoliopsida</taxon>
        <taxon>eudicotyledons</taxon>
        <taxon>Gunneridae</taxon>
        <taxon>Pentapetalae</taxon>
        <taxon>asterids</taxon>
        <taxon>campanulids</taxon>
        <taxon>Asterales</taxon>
        <taxon>Asteraceae</taxon>
        <taxon>Cichorioideae</taxon>
        <taxon>Cichorieae</taxon>
        <taxon>Lactucinae</taxon>
        <taxon>Lactuca</taxon>
    </lineage>
</organism>
<dbReference type="InterPro" id="IPR016073">
    <property type="entry name" value="Skp1_comp_POZ"/>
</dbReference>
<feature type="domain" description="SKP1 component dimerisation" evidence="5">
    <location>
        <begin position="92"/>
        <end position="139"/>
    </location>
</feature>
<keyword evidence="8" id="KW-1185">Reference proteome</keyword>
<dbReference type="InterPro" id="IPR016072">
    <property type="entry name" value="Skp1_comp_dimer"/>
</dbReference>
<dbReference type="SUPFAM" id="SSF54695">
    <property type="entry name" value="POZ domain"/>
    <property type="match status" value="1"/>
</dbReference>
<evidence type="ECO:0000313" key="7">
    <source>
        <dbReference type="EMBL" id="CAH1444574.1"/>
    </source>
</evidence>
<comment type="function">
    <text evidence="4">Involved in ubiquitination and subsequent proteasomal degradation of target proteins. Together with CUL1, RBX1 and a F-box protein, it forms a SCF E3 ubiquitin ligase complex. The functional specificity of this complex depends on the type of F-box protein. In the SCF complex, it serves as an adapter that links the F-box protein to CUL1.</text>
</comment>
<evidence type="ECO:0000259" key="5">
    <source>
        <dbReference type="Pfam" id="PF01466"/>
    </source>
</evidence>
<evidence type="ECO:0000256" key="2">
    <source>
        <dbReference type="ARBA" id="ARBA00009993"/>
    </source>
</evidence>
<comment type="pathway">
    <text evidence="1 4">Protein modification; protein ubiquitination.</text>
</comment>
<dbReference type="Proteomes" id="UP001157418">
    <property type="component" value="Unassembled WGS sequence"/>
</dbReference>
<dbReference type="Pfam" id="PF03931">
    <property type="entry name" value="Skp1_POZ"/>
    <property type="match status" value="1"/>
</dbReference>
<dbReference type="GO" id="GO:0016567">
    <property type="term" value="P:protein ubiquitination"/>
    <property type="evidence" value="ECO:0007669"/>
    <property type="project" value="UniProtKB-UniRule"/>
</dbReference>
<evidence type="ECO:0000259" key="6">
    <source>
        <dbReference type="Pfam" id="PF03931"/>
    </source>
</evidence>
<dbReference type="Pfam" id="PF01466">
    <property type="entry name" value="Skp1"/>
    <property type="match status" value="1"/>
</dbReference>
<reference evidence="7 8" key="1">
    <citation type="submission" date="2022-01" db="EMBL/GenBank/DDBJ databases">
        <authorList>
            <person name="Xiong W."/>
            <person name="Schranz E."/>
        </authorList>
    </citation>
    <scope>NUCLEOTIDE SEQUENCE [LARGE SCALE GENOMIC DNA]</scope>
</reference>
<comment type="subunit">
    <text evidence="4">Part of a SCF (SKP1-cullin-F-box) protein ligase complex.</text>
</comment>
<comment type="similarity">
    <text evidence="2 4">Belongs to the SKP1 family.</text>
</comment>
<dbReference type="InterPro" id="IPR036296">
    <property type="entry name" value="SKP1-like_dim_sf"/>
</dbReference>
<dbReference type="Gene3D" id="3.30.710.10">
    <property type="entry name" value="Potassium Channel Kv1.1, Chain A"/>
    <property type="match status" value="1"/>
</dbReference>
<sequence>MSSSTILTLRSKDNHLFTIEQAAAIKSITIKNMLDEGCSSDVIPIPNLDSKILALVVEFLKAENHDLKAFIEEQQISTLIDLVNAANYLDIKDMLDTVCQKIADMIKDKDVDEIREIFHIVNDFTPEEEKAIRDEYAWAYEKNEK</sequence>
<dbReference type="InterPro" id="IPR001232">
    <property type="entry name" value="SKP1-like"/>
</dbReference>
<feature type="domain" description="SKP1 component POZ" evidence="6">
    <location>
        <begin position="7"/>
        <end position="62"/>
    </location>
</feature>